<reference evidence="2 3" key="1">
    <citation type="submission" date="2017-07" db="EMBL/GenBank/DDBJ databases">
        <title>Complete genome sequence of Actinoalloteichus hoggarensis DSM 45943, type strain of Actinoalloteichus hoggarensis.</title>
        <authorList>
            <person name="Ruckert C."/>
            <person name="Nouioui I."/>
            <person name="Willmese J."/>
            <person name="van Wezel G."/>
            <person name="Klenk H.-P."/>
            <person name="Kalinowski J."/>
            <person name="Zotchev S.B."/>
        </authorList>
    </citation>
    <scope>NUCLEOTIDE SEQUENCE [LARGE SCALE GENOMIC DNA]</scope>
    <source>
        <strain evidence="2 3">DSM 45943</strain>
    </source>
</reference>
<dbReference type="Pfam" id="PF03621">
    <property type="entry name" value="MbtH"/>
    <property type="match status" value="1"/>
</dbReference>
<dbReference type="OrthoDB" id="7584480at2"/>
<feature type="domain" description="MbtH-like" evidence="1">
    <location>
        <begin position="3"/>
        <end position="53"/>
    </location>
</feature>
<dbReference type="AlphaFoldDB" id="A0A221VZG4"/>
<accession>A0A221VZG4</accession>
<sequence length="73" mass="7685">MTDFFADPASRVRVLVDDAGRHALWPARAPVPPGWLIGMAEGTPAECRDHVVAHWSGPVVGGEPACPVEGAAR</sequence>
<proteinExistence type="predicted"/>
<dbReference type="InterPro" id="IPR005153">
    <property type="entry name" value="MbtH-like_dom"/>
</dbReference>
<dbReference type="EMBL" id="CP022521">
    <property type="protein sequence ID" value="ASO18906.1"/>
    <property type="molecule type" value="Genomic_DNA"/>
</dbReference>
<dbReference type="SMART" id="SM00923">
    <property type="entry name" value="MbtH"/>
    <property type="match status" value="1"/>
</dbReference>
<evidence type="ECO:0000313" key="2">
    <source>
        <dbReference type="EMBL" id="ASO18906.1"/>
    </source>
</evidence>
<evidence type="ECO:0000313" key="3">
    <source>
        <dbReference type="Proteomes" id="UP000204221"/>
    </source>
</evidence>
<protein>
    <submittedName>
        <fullName evidence="2">MbtH-like protein</fullName>
    </submittedName>
</protein>
<keyword evidence="3" id="KW-1185">Reference proteome</keyword>
<dbReference type="SUPFAM" id="SSF160582">
    <property type="entry name" value="MbtH-like"/>
    <property type="match status" value="1"/>
</dbReference>
<organism evidence="2 3">
    <name type="scientific">Actinoalloteichus hoggarensis</name>
    <dbReference type="NCBI Taxonomy" id="1470176"/>
    <lineage>
        <taxon>Bacteria</taxon>
        <taxon>Bacillati</taxon>
        <taxon>Actinomycetota</taxon>
        <taxon>Actinomycetes</taxon>
        <taxon>Pseudonocardiales</taxon>
        <taxon>Pseudonocardiaceae</taxon>
        <taxon>Actinoalloteichus</taxon>
    </lineage>
</organism>
<dbReference type="Gene3D" id="3.90.820.10">
    <property type="entry name" value="Structural Genomics, Unknown Function 30-nov-00 1gh9 Mol_id"/>
    <property type="match status" value="1"/>
</dbReference>
<gene>
    <name evidence="2" type="ORF">AHOG_06270</name>
</gene>
<dbReference type="KEGG" id="ahg:AHOG_06270"/>
<dbReference type="Proteomes" id="UP000204221">
    <property type="component" value="Chromosome"/>
</dbReference>
<dbReference type="InterPro" id="IPR038020">
    <property type="entry name" value="MbtH-like_sf"/>
</dbReference>
<evidence type="ECO:0000259" key="1">
    <source>
        <dbReference type="SMART" id="SM00923"/>
    </source>
</evidence>
<name>A0A221VZG4_9PSEU</name>